<organism evidence="2">
    <name type="scientific">Amphora coffeiformis</name>
    <dbReference type="NCBI Taxonomy" id="265554"/>
    <lineage>
        <taxon>Eukaryota</taxon>
        <taxon>Sar</taxon>
        <taxon>Stramenopiles</taxon>
        <taxon>Ochrophyta</taxon>
        <taxon>Bacillariophyta</taxon>
        <taxon>Bacillariophyceae</taxon>
        <taxon>Bacillariophycidae</taxon>
        <taxon>Thalassiophysales</taxon>
        <taxon>Catenulaceae</taxon>
        <taxon>Amphora</taxon>
    </lineage>
</organism>
<reference evidence="2" key="1">
    <citation type="submission" date="2021-01" db="EMBL/GenBank/DDBJ databases">
        <authorList>
            <person name="Corre E."/>
            <person name="Pelletier E."/>
            <person name="Niang G."/>
            <person name="Scheremetjew M."/>
            <person name="Finn R."/>
            <person name="Kale V."/>
            <person name="Holt S."/>
            <person name="Cochrane G."/>
            <person name="Meng A."/>
            <person name="Brown T."/>
            <person name="Cohen L."/>
        </authorList>
    </citation>
    <scope>NUCLEOTIDE SEQUENCE</scope>
    <source>
        <strain evidence="2">CCMP127</strain>
    </source>
</reference>
<feature type="region of interest" description="Disordered" evidence="1">
    <location>
        <begin position="182"/>
        <end position="201"/>
    </location>
</feature>
<feature type="region of interest" description="Disordered" evidence="1">
    <location>
        <begin position="210"/>
        <end position="250"/>
    </location>
</feature>
<feature type="region of interest" description="Disordered" evidence="1">
    <location>
        <begin position="1"/>
        <end position="74"/>
    </location>
</feature>
<evidence type="ECO:0000256" key="1">
    <source>
        <dbReference type="SAM" id="MobiDB-lite"/>
    </source>
</evidence>
<evidence type="ECO:0000313" key="2">
    <source>
        <dbReference type="EMBL" id="CAE0420735.1"/>
    </source>
</evidence>
<protein>
    <submittedName>
        <fullName evidence="2">Uncharacterized protein</fullName>
    </submittedName>
</protein>
<name>A0A7S3LEX6_9STRA</name>
<sequence>MDQFLLHTKESRERAKQRVRSIRSSTTCRIAQKAEEQRVMPSRSNTTKKNHRAGVAQDGRNPPRSRNPSIKKKATVNLNTSISSISELEPVISFNDSGPLNMSSLSCLTGSTDSLQLSFLGMPPLAQGPSLFEAAVHEKNAARMAPKMPTRGLSEAHLDCGHNSNGSLSLDDIIEETTNHSCTTTTTATTTGRPPSEAAKDVSLRVTNPIAFGNKSSDSVTSASLDESESSASYSSFSVASLADDSADFP</sequence>
<accession>A0A7S3LEX6</accession>
<dbReference type="EMBL" id="HBIM01023566">
    <property type="protein sequence ID" value="CAE0420735.1"/>
    <property type="molecule type" value="Transcribed_RNA"/>
</dbReference>
<feature type="compositionally biased region" description="Low complexity" evidence="1">
    <location>
        <begin position="182"/>
        <end position="191"/>
    </location>
</feature>
<feature type="compositionally biased region" description="Basic and acidic residues" evidence="1">
    <location>
        <begin position="7"/>
        <end position="16"/>
    </location>
</feature>
<feature type="compositionally biased region" description="Low complexity" evidence="1">
    <location>
        <begin position="219"/>
        <end position="244"/>
    </location>
</feature>
<gene>
    <name evidence="2" type="ORF">ACOF00016_LOCUS17434</name>
</gene>
<proteinExistence type="predicted"/>
<dbReference type="AlphaFoldDB" id="A0A7S3LEX6"/>